<dbReference type="OrthoDB" id="5614764at2"/>
<keyword evidence="1 6" id="KW-0489">Methyltransferase</keyword>
<dbReference type="PANTHER" id="PTHR44068">
    <property type="entry name" value="ZGC:194242"/>
    <property type="match status" value="1"/>
</dbReference>
<dbReference type="InterPro" id="IPR050447">
    <property type="entry name" value="Erg6_SMT_methyltransf"/>
</dbReference>
<evidence type="ECO:0000259" key="5">
    <source>
        <dbReference type="Pfam" id="PF08241"/>
    </source>
</evidence>
<name>A0A656HC91_THINJ</name>
<dbReference type="AlphaFoldDB" id="A0A656HC91"/>
<comment type="pathway">
    <text evidence="4">Amine and polyamine biosynthesis; betaine biosynthesis via glycine pathway; betaine from glycine: step 3/3.</text>
</comment>
<dbReference type="Gene3D" id="3.40.50.150">
    <property type="entry name" value="Vaccinia Virus protein VP39"/>
    <property type="match status" value="1"/>
</dbReference>
<evidence type="ECO:0000256" key="4">
    <source>
        <dbReference type="ARBA" id="ARBA00060542"/>
    </source>
</evidence>
<protein>
    <submittedName>
        <fullName evidence="6">Sarcosine/dimethylglycine N-methyltransferase</fullName>
        <ecNumber evidence="6">2.1.1.157</ecNumber>
    </submittedName>
</protein>
<keyword evidence="2 6" id="KW-0808">Transferase</keyword>
<evidence type="ECO:0000256" key="1">
    <source>
        <dbReference type="ARBA" id="ARBA00022603"/>
    </source>
</evidence>
<evidence type="ECO:0000256" key="3">
    <source>
        <dbReference type="ARBA" id="ARBA00022691"/>
    </source>
</evidence>
<sequence length="278" mass="30608">MSAHYSPTVDTARNYYNSEDADNFYAMIWGGEDIHIGLYQSPDESITAASHRTVQHMADKLDLKPTSKLLDIGAGYGGAARYIATRFGCKVTALNLSEKENGRARQLNKQAGLDGQIDVVDGSFETIPAPDACFDAVWSQDAILHSGQRQQVVKEVARVLKPGGHFIFTDPMQSDNCPEGVLEPILGRIHLDSLGSPGFYRSTAAELGIQLLGFEELTPQLTQHYTCVLEETVKRQAELEKTVDAAYLERMKTGLGHWIEGGKQGYLAWGIFVFQKPA</sequence>
<feature type="domain" description="Methyltransferase type 11" evidence="5">
    <location>
        <begin position="70"/>
        <end position="168"/>
    </location>
</feature>
<dbReference type="FunFam" id="3.40.50.150:FF:000461">
    <property type="entry name" value="Sarcosine/dimethylglycine N-methyltransferase"/>
    <property type="match status" value="1"/>
</dbReference>
<dbReference type="GO" id="GO:0052729">
    <property type="term" value="F:dimethylglycine N-methyltransferase activity"/>
    <property type="evidence" value="ECO:0007669"/>
    <property type="project" value="UniProtKB-ARBA"/>
</dbReference>
<evidence type="ECO:0000313" key="6">
    <source>
        <dbReference type="EMBL" id="EIJ33792.1"/>
    </source>
</evidence>
<dbReference type="SUPFAM" id="SSF53335">
    <property type="entry name" value="S-adenosyl-L-methionine-dependent methyltransferases"/>
    <property type="match status" value="1"/>
</dbReference>
<dbReference type="GO" id="GO:0019286">
    <property type="term" value="P:glycine betaine biosynthetic process from glycine"/>
    <property type="evidence" value="ECO:0007669"/>
    <property type="project" value="UniProtKB-ARBA"/>
</dbReference>
<dbReference type="InterPro" id="IPR029063">
    <property type="entry name" value="SAM-dependent_MTases_sf"/>
</dbReference>
<dbReference type="InterPro" id="IPR013216">
    <property type="entry name" value="Methyltransf_11"/>
</dbReference>
<dbReference type="PANTHER" id="PTHR44068:SF11">
    <property type="entry name" value="GERANYL DIPHOSPHATE 2-C-METHYLTRANSFERASE"/>
    <property type="match status" value="1"/>
</dbReference>
<dbReference type="RefSeq" id="WP_002707740.1">
    <property type="nucleotide sequence ID" value="NZ_JH651384.1"/>
</dbReference>
<keyword evidence="3" id="KW-0949">S-adenosyl-L-methionine</keyword>
<keyword evidence="7" id="KW-1185">Reference proteome</keyword>
<dbReference type="Proteomes" id="UP000005317">
    <property type="component" value="Unassembled WGS sequence"/>
</dbReference>
<accession>A0A656HC91</accession>
<evidence type="ECO:0000256" key="2">
    <source>
        <dbReference type="ARBA" id="ARBA00022679"/>
    </source>
</evidence>
<dbReference type="Pfam" id="PF08241">
    <property type="entry name" value="Methyltransf_11"/>
    <property type="match status" value="1"/>
</dbReference>
<dbReference type="EC" id="2.1.1.157" evidence="6"/>
<organism evidence="6 7">
    <name type="scientific">Thiothrix nivea (strain ATCC 35100 / DSM 5205 / JP2)</name>
    <dbReference type="NCBI Taxonomy" id="870187"/>
    <lineage>
        <taxon>Bacteria</taxon>
        <taxon>Pseudomonadati</taxon>
        <taxon>Pseudomonadota</taxon>
        <taxon>Gammaproteobacteria</taxon>
        <taxon>Thiotrichales</taxon>
        <taxon>Thiotrichaceae</taxon>
        <taxon>Thiothrix</taxon>
    </lineage>
</organism>
<dbReference type="CDD" id="cd02440">
    <property type="entry name" value="AdoMet_MTases"/>
    <property type="match status" value="1"/>
</dbReference>
<dbReference type="GO" id="GO:0032259">
    <property type="term" value="P:methylation"/>
    <property type="evidence" value="ECO:0007669"/>
    <property type="project" value="UniProtKB-KW"/>
</dbReference>
<evidence type="ECO:0000313" key="7">
    <source>
        <dbReference type="Proteomes" id="UP000005317"/>
    </source>
</evidence>
<reference evidence="7" key="1">
    <citation type="journal article" date="2011" name="Stand. Genomic Sci.">
        <title>Genome sequence of the filamentous, gliding Thiothrix nivea neotype strain (JP2(T)).</title>
        <authorList>
            <person name="Lapidus A."/>
            <person name="Nolan M."/>
            <person name="Lucas S."/>
            <person name="Glavina Del Rio T."/>
            <person name="Tice H."/>
            <person name="Cheng J.F."/>
            <person name="Tapia R."/>
            <person name="Han C."/>
            <person name="Goodwin L."/>
            <person name="Pitluck S."/>
            <person name="Liolios K."/>
            <person name="Pagani I."/>
            <person name="Ivanova N."/>
            <person name="Huntemann M."/>
            <person name="Mavromatis K."/>
            <person name="Mikhailova N."/>
            <person name="Pati A."/>
            <person name="Chen A."/>
            <person name="Palaniappan K."/>
            <person name="Land M."/>
            <person name="Brambilla E.M."/>
            <person name="Rohde M."/>
            <person name="Abt B."/>
            <person name="Verbarg S."/>
            <person name="Goker M."/>
            <person name="Bristow J."/>
            <person name="Eisen J.A."/>
            <person name="Markowitz V."/>
            <person name="Hugenholtz P."/>
            <person name="Kyrpides N.C."/>
            <person name="Klenk H.P."/>
            <person name="Woyke T."/>
        </authorList>
    </citation>
    <scope>NUCLEOTIDE SEQUENCE [LARGE SCALE GENOMIC DNA]</scope>
    <source>
        <strain evidence="7">ATCC 35100 / DSM 5205 / JP2</strain>
    </source>
</reference>
<dbReference type="EMBL" id="JH651384">
    <property type="protein sequence ID" value="EIJ33792.1"/>
    <property type="molecule type" value="Genomic_DNA"/>
</dbReference>
<proteinExistence type="predicted"/>
<gene>
    <name evidence="6" type="ORF">Thini_1174</name>
</gene>